<feature type="region of interest" description="Disordered" evidence="1">
    <location>
        <begin position="177"/>
        <end position="242"/>
    </location>
</feature>
<feature type="compositionally biased region" description="Basic and acidic residues" evidence="1">
    <location>
        <begin position="207"/>
        <end position="222"/>
    </location>
</feature>
<evidence type="ECO:0000256" key="1">
    <source>
        <dbReference type="SAM" id="MobiDB-lite"/>
    </source>
</evidence>
<feature type="compositionally biased region" description="Basic residues" evidence="1">
    <location>
        <begin position="189"/>
        <end position="203"/>
    </location>
</feature>
<name>A0A9P4JK02_9PLEO</name>
<protein>
    <submittedName>
        <fullName evidence="2">Uncharacterized protein</fullName>
    </submittedName>
</protein>
<gene>
    <name evidence="2" type="ORF">GQ43DRAFT_434167</name>
</gene>
<sequence length="787" mass="85782">MVPSKETMESMKRSKRGFLGRFLRRDTLQSSQSTNNLRSIAPSAAPTTNISQLRATRSSVDLRAGIMSLEPLSRPLLASPPPSQWRLGSGSLPKSPSTPDFHRAGVTSHVRHDSNAPVFTDLSAPPVPPLPDPTSLSTLVTNMARQTSFQNLVPTSPLPVDGTPEKAAKLLGVETGEGYTSSATPTQKRMSRNAKRRQNKKSLKQAATDKARSMMGMDKAKEGTAVSEWDTESEFVNDDEEDETVGFLAVPPSIPTNKRSPRKAYYKARAANRMTSVAEHTVDNHELLHVTHPDGTTAEYDMDEGEHARKSGPPTPGAETLENHDQKATASSDEFDVPFEYGTVPFQFSTTTPIRTTHQSGNEGPSKHTPKIETSKPKTAKFAKPEKPKIAVPKKVSLTPAGYDLVAETMRRLELQKIVADHNSKKRAEMDAAVAQMKEKHGIYKKEFEELKKSFEHGTANKYTGKGKSNAAVQDEDIVIGNDMVGHIHIGGKCNCGHKHAFKSQSAVNPDSSVTWDPTIDKDNVRTYGNSQTARGQAVRQFKWSDVKIVDIPARKKRPEQAVASSRKTVATDNATTGPSNTTDVSAVAIVPFREQRRIRQSSITATNGMETPASSNPHVDRASSNVNPYAGARKSRERVAESLGHGKAVLDDKDSLFYYPVPKHLTEYAMEAPLDPSTIGLSTPSKTDKADKTKHHCINHGHIYRPVSLATLPDHASINAIPAALTSPSGRKENVPVGLKCAICGCTVVHGVVWQCDIPACKQEVCAGCRGKEEKVRAERAVESWI</sequence>
<feature type="region of interest" description="Disordered" evidence="1">
    <location>
        <begin position="599"/>
        <end position="639"/>
    </location>
</feature>
<keyword evidence="3" id="KW-1185">Reference proteome</keyword>
<feature type="compositionally biased region" description="Polar residues" evidence="1">
    <location>
        <begin position="563"/>
        <end position="583"/>
    </location>
</feature>
<accession>A0A9P4JK02</accession>
<dbReference type="EMBL" id="ML994134">
    <property type="protein sequence ID" value="KAF2198559.1"/>
    <property type="molecule type" value="Genomic_DNA"/>
</dbReference>
<feature type="region of interest" description="Disordered" evidence="1">
    <location>
        <begin position="75"/>
        <end position="99"/>
    </location>
</feature>
<feature type="region of interest" description="Disordered" evidence="1">
    <location>
        <begin position="356"/>
        <end position="386"/>
    </location>
</feature>
<comment type="caution">
    <text evidence="2">The sequence shown here is derived from an EMBL/GenBank/DDBJ whole genome shotgun (WGS) entry which is preliminary data.</text>
</comment>
<reference evidence="2" key="1">
    <citation type="journal article" date="2020" name="Stud. Mycol.">
        <title>101 Dothideomycetes genomes: a test case for predicting lifestyles and emergence of pathogens.</title>
        <authorList>
            <person name="Haridas S."/>
            <person name="Albert R."/>
            <person name="Binder M."/>
            <person name="Bloem J."/>
            <person name="Labutti K."/>
            <person name="Salamov A."/>
            <person name="Andreopoulos B."/>
            <person name="Baker S."/>
            <person name="Barry K."/>
            <person name="Bills G."/>
            <person name="Bluhm B."/>
            <person name="Cannon C."/>
            <person name="Castanera R."/>
            <person name="Culley D."/>
            <person name="Daum C."/>
            <person name="Ezra D."/>
            <person name="Gonzalez J."/>
            <person name="Henrissat B."/>
            <person name="Kuo A."/>
            <person name="Liang C."/>
            <person name="Lipzen A."/>
            <person name="Lutzoni F."/>
            <person name="Magnuson J."/>
            <person name="Mondo S."/>
            <person name="Nolan M."/>
            <person name="Ohm R."/>
            <person name="Pangilinan J."/>
            <person name="Park H.-J."/>
            <person name="Ramirez L."/>
            <person name="Alfaro M."/>
            <person name="Sun H."/>
            <person name="Tritt A."/>
            <person name="Yoshinaga Y."/>
            <person name="Zwiers L.-H."/>
            <person name="Turgeon B."/>
            <person name="Goodwin S."/>
            <person name="Spatafora J."/>
            <person name="Crous P."/>
            <person name="Grigoriev I."/>
        </authorList>
    </citation>
    <scope>NUCLEOTIDE SEQUENCE</scope>
    <source>
        <strain evidence="2">ATCC 74209</strain>
    </source>
</reference>
<proteinExistence type="predicted"/>
<dbReference type="Proteomes" id="UP000799536">
    <property type="component" value="Unassembled WGS sequence"/>
</dbReference>
<feature type="region of interest" description="Disordered" evidence="1">
    <location>
        <begin position="295"/>
        <end position="332"/>
    </location>
</feature>
<evidence type="ECO:0000313" key="2">
    <source>
        <dbReference type="EMBL" id="KAF2198559.1"/>
    </source>
</evidence>
<feature type="compositionally biased region" description="Acidic residues" evidence="1">
    <location>
        <begin position="229"/>
        <end position="242"/>
    </location>
</feature>
<dbReference type="OrthoDB" id="3790861at2759"/>
<evidence type="ECO:0000313" key="3">
    <source>
        <dbReference type="Proteomes" id="UP000799536"/>
    </source>
</evidence>
<feature type="compositionally biased region" description="Polar residues" evidence="1">
    <location>
        <begin position="601"/>
        <end position="628"/>
    </location>
</feature>
<organism evidence="2 3">
    <name type="scientific">Delitschia confertaspora ATCC 74209</name>
    <dbReference type="NCBI Taxonomy" id="1513339"/>
    <lineage>
        <taxon>Eukaryota</taxon>
        <taxon>Fungi</taxon>
        <taxon>Dikarya</taxon>
        <taxon>Ascomycota</taxon>
        <taxon>Pezizomycotina</taxon>
        <taxon>Dothideomycetes</taxon>
        <taxon>Pleosporomycetidae</taxon>
        <taxon>Pleosporales</taxon>
        <taxon>Delitschiaceae</taxon>
        <taxon>Delitschia</taxon>
    </lineage>
</organism>
<feature type="region of interest" description="Disordered" evidence="1">
    <location>
        <begin position="558"/>
        <end position="583"/>
    </location>
</feature>
<dbReference type="AlphaFoldDB" id="A0A9P4JK02"/>
<feature type="compositionally biased region" description="Polar residues" evidence="1">
    <location>
        <begin position="178"/>
        <end position="188"/>
    </location>
</feature>